<dbReference type="Proteomes" id="UP000694621">
    <property type="component" value="Unplaced"/>
</dbReference>
<protein>
    <recommendedName>
        <fullName evidence="2">Di19 zinc-binding domain-containing protein</fullName>
    </recommendedName>
</protein>
<evidence type="ECO:0000313" key="4">
    <source>
        <dbReference type="Proteomes" id="UP000694621"/>
    </source>
</evidence>
<evidence type="ECO:0000256" key="1">
    <source>
        <dbReference type="ARBA" id="ARBA00022843"/>
    </source>
</evidence>
<dbReference type="InterPro" id="IPR052498">
    <property type="entry name" value="E3_ubiq-protein_ligase_RNF138"/>
</dbReference>
<keyword evidence="1" id="KW-0832">Ubl conjugation</keyword>
<dbReference type="Gene3D" id="3.30.160.60">
    <property type="entry name" value="Classic Zinc Finger"/>
    <property type="match status" value="1"/>
</dbReference>
<dbReference type="GO" id="GO:0005634">
    <property type="term" value="C:nucleus"/>
    <property type="evidence" value="ECO:0007669"/>
    <property type="project" value="TreeGrafter"/>
</dbReference>
<evidence type="ECO:0000259" key="2">
    <source>
        <dbReference type="Pfam" id="PF05605"/>
    </source>
</evidence>
<dbReference type="Ensembl" id="ENSAMXT00005018168.1">
    <property type="protein sequence ID" value="ENSAMXP00005016469.1"/>
    <property type="gene ID" value="ENSAMXG00005008583.1"/>
</dbReference>
<dbReference type="GO" id="GO:0035861">
    <property type="term" value="C:site of double-strand break"/>
    <property type="evidence" value="ECO:0007669"/>
    <property type="project" value="TreeGrafter"/>
</dbReference>
<dbReference type="GO" id="GO:0061630">
    <property type="term" value="F:ubiquitin protein ligase activity"/>
    <property type="evidence" value="ECO:0007669"/>
    <property type="project" value="TreeGrafter"/>
</dbReference>
<dbReference type="GO" id="GO:0003697">
    <property type="term" value="F:single-stranded DNA binding"/>
    <property type="evidence" value="ECO:0007669"/>
    <property type="project" value="TreeGrafter"/>
</dbReference>
<dbReference type="PANTHER" id="PTHR46968">
    <property type="entry name" value="E3 UBIQUITIN-PROTEIN LIGASE RNF138"/>
    <property type="match status" value="1"/>
</dbReference>
<organism evidence="3 4">
    <name type="scientific">Astyanax mexicanus</name>
    <name type="common">Blind cave fish</name>
    <name type="synonym">Astyanax fasciatus mexicanus</name>
    <dbReference type="NCBI Taxonomy" id="7994"/>
    <lineage>
        <taxon>Eukaryota</taxon>
        <taxon>Metazoa</taxon>
        <taxon>Chordata</taxon>
        <taxon>Craniata</taxon>
        <taxon>Vertebrata</taxon>
        <taxon>Euteleostomi</taxon>
        <taxon>Actinopterygii</taxon>
        <taxon>Neopterygii</taxon>
        <taxon>Teleostei</taxon>
        <taxon>Ostariophysi</taxon>
        <taxon>Characiformes</taxon>
        <taxon>Characoidei</taxon>
        <taxon>Acestrorhamphidae</taxon>
        <taxon>Acestrorhamphinae</taxon>
        <taxon>Astyanax</taxon>
    </lineage>
</organism>
<feature type="domain" description="Di19 zinc-binding" evidence="2">
    <location>
        <begin position="51"/>
        <end position="110"/>
    </location>
</feature>
<accession>A0A8B9HSX8</accession>
<dbReference type="Pfam" id="PF05605">
    <property type="entry name" value="zf-Di19"/>
    <property type="match status" value="1"/>
</dbReference>
<evidence type="ECO:0000313" key="3">
    <source>
        <dbReference type="Ensembl" id="ENSAMXP00005016469.1"/>
    </source>
</evidence>
<dbReference type="PANTHER" id="PTHR46968:SF2">
    <property type="entry name" value="E3 UBIQUITIN-PROTEIN LIGASE RNF138"/>
    <property type="match status" value="1"/>
</dbReference>
<reference evidence="3" key="1">
    <citation type="submission" date="2025-08" db="UniProtKB">
        <authorList>
            <consortium name="Ensembl"/>
        </authorList>
    </citation>
    <scope>IDENTIFICATION</scope>
</reference>
<sequence length="146" mass="16975">MHIFPSDVHEVIPHILTYHINIFIKKKIQFHNRLFCIAFVFVSVFSAGRVYSCPYCPLEGLRDMALVQHCVNQHAGEIRPTVCPICSQLPWGEPYYCSRNLIGHMRLRHSFSYAGYMNEEEDEDIQVCRALQNSVQDFPIIYANQP</sequence>
<dbReference type="GO" id="GO:0010792">
    <property type="term" value="P:DNA double-strand break processing involved in repair via single-strand annealing"/>
    <property type="evidence" value="ECO:0007669"/>
    <property type="project" value="TreeGrafter"/>
</dbReference>
<proteinExistence type="predicted"/>
<name>A0A8B9HSX8_ASTMX</name>
<dbReference type="InterPro" id="IPR008598">
    <property type="entry name" value="Di19_Zn-bd"/>
</dbReference>
<dbReference type="AlphaFoldDB" id="A0A8B9HSX8"/>
<dbReference type="GO" id="GO:0000724">
    <property type="term" value="P:double-strand break repair via homologous recombination"/>
    <property type="evidence" value="ECO:0007669"/>
    <property type="project" value="TreeGrafter"/>
</dbReference>